<feature type="compositionally biased region" description="Basic and acidic residues" evidence="4">
    <location>
        <begin position="1"/>
        <end position="17"/>
    </location>
</feature>
<dbReference type="Proteomes" id="UP000054217">
    <property type="component" value="Unassembled WGS sequence"/>
</dbReference>
<dbReference type="HOGENOM" id="CLU_1661508_0_0_1"/>
<dbReference type="PANTHER" id="PTHR14369:SF0">
    <property type="entry name" value="SURFEIT LOCUS PROTEIN 6"/>
    <property type="match status" value="1"/>
</dbReference>
<evidence type="ECO:0000313" key="6">
    <source>
        <dbReference type="EMBL" id="KIN93611.1"/>
    </source>
</evidence>
<evidence type="ECO:0000313" key="7">
    <source>
        <dbReference type="Proteomes" id="UP000054217"/>
    </source>
</evidence>
<dbReference type="STRING" id="870435.A0A0C3J7F5"/>
<dbReference type="AlphaFoldDB" id="A0A0C3J7F5"/>
<dbReference type="GO" id="GO:0042274">
    <property type="term" value="P:ribosomal small subunit biogenesis"/>
    <property type="evidence" value="ECO:0007669"/>
    <property type="project" value="TreeGrafter"/>
</dbReference>
<sequence>MLREKRRKETKERKRAEEEEGKGRKKDNIKNQLLVNDSGTSMRLSNSHGVPITNIAFSATASSTSKEAAQALSQLSARKEKLASLPKGKRESAQEKEWWSKAEARLESAKVKDNEALLKKADKRKEKVKVRSRKKWDERKEVAAQMVAIPKKRSVNVAM</sequence>
<gene>
    <name evidence="6" type="ORF">M404DRAFT_487475</name>
</gene>
<organism evidence="6 7">
    <name type="scientific">Pisolithus tinctorius Marx 270</name>
    <dbReference type="NCBI Taxonomy" id="870435"/>
    <lineage>
        <taxon>Eukaryota</taxon>
        <taxon>Fungi</taxon>
        <taxon>Dikarya</taxon>
        <taxon>Basidiomycota</taxon>
        <taxon>Agaricomycotina</taxon>
        <taxon>Agaricomycetes</taxon>
        <taxon>Agaricomycetidae</taxon>
        <taxon>Boletales</taxon>
        <taxon>Sclerodermatineae</taxon>
        <taxon>Pisolithaceae</taxon>
        <taxon>Pisolithus</taxon>
    </lineage>
</organism>
<dbReference type="PANTHER" id="PTHR14369">
    <property type="entry name" value="SURFEIT LOCUS PROTEIN 6"/>
    <property type="match status" value="1"/>
</dbReference>
<dbReference type="GO" id="GO:0005730">
    <property type="term" value="C:nucleolus"/>
    <property type="evidence" value="ECO:0007669"/>
    <property type="project" value="TreeGrafter"/>
</dbReference>
<proteinExistence type="inferred from homology"/>
<dbReference type="Pfam" id="PF04935">
    <property type="entry name" value="SURF6"/>
    <property type="match status" value="1"/>
</dbReference>
<dbReference type="EMBL" id="KN832151">
    <property type="protein sequence ID" value="KIN93611.1"/>
    <property type="molecule type" value="Genomic_DNA"/>
</dbReference>
<evidence type="ECO:0000256" key="3">
    <source>
        <dbReference type="ARBA" id="ARBA00023242"/>
    </source>
</evidence>
<dbReference type="InterPro" id="IPR029190">
    <property type="entry name" value="Rrp14/SURF6_C"/>
</dbReference>
<evidence type="ECO:0000256" key="4">
    <source>
        <dbReference type="SAM" id="MobiDB-lite"/>
    </source>
</evidence>
<comment type="subcellular location">
    <subcellularLocation>
        <location evidence="1">Nucleus</location>
    </subcellularLocation>
</comment>
<dbReference type="GO" id="GO:0003677">
    <property type="term" value="F:DNA binding"/>
    <property type="evidence" value="ECO:0007669"/>
    <property type="project" value="TreeGrafter"/>
</dbReference>
<feature type="region of interest" description="Disordered" evidence="4">
    <location>
        <begin position="1"/>
        <end position="46"/>
    </location>
</feature>
<dbReference type="OrthoDB" id="444809at2759"/>
<comment type="similarity">
    <text evidence="2">Belongs to the SURF6 family.</text>
</comment>
<keyword evidence="7" id="KW-1185">Reference proteome</keyword>
<dbReference type="InParanoid" id="A0A0C3J7F5"/>
<keyword evidence="3" id="KW-0539">Nucleus</keyword>
<dbReference type="GO" id="GO:0042273">
    <property type="term" value="P:ribosomal large subunit biogenesis"/>
    <property type="evidence" value="ECO:0007669"/>
    <property type="project" value="TreeGrafter"/>
</dbReference>
<feature type="compositionally biased region" description="Polar residues" evidence="4">
    <location>
        <begin position="30"/>
        <end position="46"/>
    </location>
</feature>
<dbReference type="GO" id="GO:0003723">
    <property type="term" value="F:RNA binding"/>
    <property type="evidence" value="ECO:0007669"/>
    <property type="project" value="TreeGrafter"/>
</dbReference>
<reference evidence="6 7" key="1">
    <citation type="submission" date="2014-04" db="EMBL/GenBank/DDBJ databases">
        <authorList>
            <consortium name="DOE Joint Genome Institute"/>
            <person name="Kuo A."/>
            <person name="Kohler A."/>
            <person name="Costa M.D."/>
            <person name="Nagy L.G."/>
            <person name="Floudas D."/>
            <person name="Copeland A."/>
            <person name="Barry K.W."/>
            <person name="Cichocki N."/>
            <person name="Veneault-Fourrey C."/>
            <person name="LaButti K."/>
            <person name="Lindquist E.A."/>
            <person name="Lipzen A."/>
            <person name="Lundell T."/>
            <person name="Morin E."/>
            <person name="Murat C."/>
            <person name="Sun H."/>
            <person name="Tunlid A."/>
            <person name="Henrissat B."/>
            <person name="Grigoriev I.V."/>
            <person name="Hibbett D.S."/>
            <person name="Martin F."/>
            <person name="Nordberg H.P."/>
            <person name="Cantor M.N."/>
            <person name="Hua S.X."/>
        </authorList>
    </citation>
    <scope>NUCLEOTIDE SEQUENCE [LARGE SCALE GENOMIC DNA]</scope>
    <source>
        <strain evidence="6 7">Marx 270</strain>
    </source>
</reference>
<evidence type="ECO:0000259" key="5">
    <source>
        <dbReference type="Pfam" id="PF04935"/>
    </source>
</evidence>
<reference evidence="7" key="2">
    <citation type="submission" date="2015-01" db="EMBL/GenBank/DDBJ databases">
        <title>Evolutionary Origins and Diversification of the Mycorrhizal Mutualists.</title>
        <authorList>
            <consortium name="DOE Joint Genome Institute"/>
            <consortium name="Mycorrhizal Genomics Consortium"/>
            <person name="Kohler A."/>
            <person name="Kuo A."/>
            <person name="Nagy L.G."/>
            <person name="Floudas D."/>
            <person name="Copeland A."/>
            <person name="Barry K.W."/>
            <person name="Cichocki N."/>
            <person name="Veneault-Fourrey C."/>
            <person name="LaButti K."/>
            <person name="Lindquist E.A."/>
            <person name="Lipzen A."/>
            <person name="Lundell T."/>
            <person name="Morin E."/>
            <person name="Murat C."/>
            <person name="Riley R."/>
            <person name="Ohm R."/>
            <person name="Sun H."/>
            <person name="Tunlid A."/>
            <person name="Henrissat B."/>
            <person name="Grigoriev I.V."/>
            <person name="Hibbett D.S."/>
            <person name="Martin F."/>
        </authorList>
    </citation>
    <scope>NUCLEOTIDE SEQUENCE [LARGE SCALE GENOMIC DNA]</scope>
    <source>
        <strain evidence="7">Marx 270</strain>
    </source>
</reference>
<protein>
    <recommendedName>
        <fullName evidence="5">Ribosomal RNA-processing protein 14/surfeit locus protein 6 C-terminal domain-containing protein</fullName>
    </recommendedName>
</protein>
<evidence type="ECO:0000256" key="2">
    <source>
        <dbReference type="ARBA" id="ARBA00005904"/>
    </source>
</evidence>
<dbReference type="InterPro" id="IPR007019">
    <property type="entry name" value="SURF6"/>
</dbReference>
<name>A0A0C3J7F5_PISTI</name>
<accession>A0A0C3J7F5</accession>
<feature type="domain" description="Ribosomal RNA-processing protein 14/surfeit locus protein 6 C-terminal" evidence="5">
    <location>
        <begin position="3"/>
        <end position="158"/>
    </location>
</feature>
<evidence type="ECO:0000256" key="1">
    <source>
        <dbReference type="ARBA" id="ARBA00004123"/>
    </source>
</evidence>